<dbReference type="Pfam" id="PF07963">
    <property type="entry name" value="N_methyl"/>
    <property type="match status" value="1"/>
</dbReference>
<keyword evidence="5" id="KW-0488">Methylation</keyword>
<dbReference type="PATRIC" id="fig|1603606.3.peg.619"/>
<organism evidence="12 13">
    <name type="scientific">Desulfuromonas soudanensis</name>
    <dbReference type="NCBI Taxonomy" id="1603606"/>
    <lineage>
        <taxon>Bacteria</taxon>
        <taxon>Pseudomonadati</taxon>
        <taxon>Thermodesulfobacteriota</taxon>
        <taxon>Desulfuromonadia</taxon>
        <taxon>Desulfuromonadales</taxon>
        <taxon>Desulfuromonadaceae</taxon>
        <taxon>Desulfuromonas</taxon>
    </lineage>
</organism>
<evidence type="ECO:0000256" key="2">
    <source>
        <dbReference type="ARBA" id="ARBA00011084"/>
    </source>
</evidence>
<proteinExistence type="inferred from homology"/>
<dbReference type="Pfam" id="PF11612">
    <property type="entry name" value="T2SSJ"/>
    <property type="match status" value="1"/>
</dbReference>
<dbReference type="RefSeq" id="WP_053549571.1">
    <property type="nucleotide sequence ID" value="NZ_CP010802.1"/>
</dbReference>
<sequence>MRAGSSRGFTLVEIMVAVTIVTLLLTMVYGVVTSVTGARNRIEEDGESYHRARVIFDRIGREIRGAYRVSSNPRTVFTGGETSEGEPFLELSTTGSTPAGGRLGGISLVRYQLKDDTEAEDDGKVLLRREASLLGDPGDPGREYRLATGVDTMQWRFFSGGDWLDEWDRGVPEMVELTLTMRIGTGLIPFRTVFDVPRVEATP</sequence>
<dbReference type="AlphaFoldDB" id="A0A0M4CZC7"/>
<evidence type="ECO:0000256" key="3">
    <source>
        <dbReference type="ARBA" id="ARBA00021539"/>
    </source>
</evidence>
<evidence type="ECO:0000256" key="5">
    <source>
        <dbReference type="ARBA" id="ARBA00022481"/>
    </source>
</evidence>
<gene>
    <name evidence="12" type="primary">gspJ</name>
    <name evidence="12" type="ORF">DSOUD_0569</name>
</gene>
<feature type="transmembrane region" description="Helical" evidence="11">
    <location>
        <begin position="12"/>
        <end position="32"/>
    </location>
</feature>
<dbReference type="SUPFAM" id="SSF54523">
    <property type="entry name" value="Pili subunits"/>
    <property type="match status" value="1"/>
</dbReference>
<dbReference type="GO" id="GO:0005886">
    <property type="term" value="C:plasma membrane"/>
    <property type="evidence" value="ECO:0007669"/>
    <property type="project" value="UniProtKB-SubCell"/>
</dbReference>
<dbReference type="OrthoDB" id="5405582at2"/>
<dbReference type="InterPro" id="IPR012902">
    <property type="entry name" value="N_methyl_site"/>
</dbReference>
<evidence type="ECO:0000256" key="7">
    <source>
        <dbReference type="ARBA" id="ARBA00022692"/>
    </source>
</evidence>
<dbReference type="InterPro" id="IPR010055">
    <property type="entry name" value="T2SS_protein-GspJ"/>
</dbReference>
<evidence type="ECO:0000313" key="12">
    <source>
        <dbReference type="EMBL" id="ALC15358.1"/>
    </source>
</evidence>
<evidence type="ECO:0000256" key="1">
    <source>
        <dbReference type="ARBA" id="ARBA00004377"/>
    </source>
</evidence>
<name>A0A0M4CZC7_9BACT</name>
<dbReference type="STRING" id="1603606.DSOUD_0569"/>
<keyword evidence="9 11" id="KW-0472">Membrane</keyword>
<dbReference type="KEGG" id="des:DSOUD_0569"/>
<dbReference type="PANTHER" id="PTHR39583:SF2">
    <property type="entry name" value="TYPE II SECRETION SYSTEM PROTEIN J"/>
    <property type="match status" value="1"/>
</dbReference>
<evidence type="ECO:0000256" key="6">
    <source>
        <dbReference type="ARBA" id="ARBA00022519"/>
    </source>
</evidence>
<keyword evidence="13" id="KW-1185">Reference proteome</keyword>
<dbReference type="PANTHER" id="PTHR39583">
    <property type="entry name" value="TYPE II SECRETION SYSTEM PROTEIN J-RELATED"/>
    <property type="match status" value="1"/>
</dbReference>
<keyword evidence="6" id="KW-0997">Cell inner membrane</keyword>
<keyword evidence="4" id="KW-1003">Cell membrane</keyword>
<dbReference type="EMBL" id="CP010802">
    <property type="protein sequence ID" value="ALC15358.1"/>
    <property type="molecule type" value="Genomic_DNA"/>
</dbReference>
<dbReference type="GO" id="GO:0015627">
    <property type="term" value="C:type II protein secretion system complex"/>
    <property type="evidence" value="ECO:0007669"/>
    <property type="project" value="InterPro"/>
</dbReference>
<dbReference type="GO" id="GO:0015628">
    <property type="term" value="P:protein secretion by the type II secretion system"/>
    <property type="evidence" value="ECO:0007669"/>
    <property type="project" value="InterPro"/>
</dbReference>
<dbReference type="InterPro" id="IPR051621">
    <property type="entry name" value="T2SS_protein_J"/>
</dbReference>
<keyword evidence="8 11" id="KW-1133">Transmembrane helix</keyword>
<accession>A0A0M4CZC7</accession>
<dbReference type="NCBIfam" id="TIGR02532">
    <property type="entry name" value="IV_pilin_GFxxxE"/>
    <property type="match status" value="1"/>
</dbReference>
<evidence type="ECO:0000256" key="11">
    <source>
        <dbReference type="SAM" id="Phobius"/>
    </source>
</evidence>
<dbReference type="PROSITE" id="PS00409">
    <property type="entry name" value="PROKAR_NTER_METHYL"/>
    <property type="match status" value="1"/>
</dbReference>
<keyword evidence="7 11" id="KW-0812">Transmembrane</keyword>
<evidence type="ECO:0000256" key="4">
    <source>
        <dbReference type="ARBA" id="ARBA00022475"/>
    </source>
</evidence>
<evidence type="ECO:0000256" key="10">
    <source>
        <dbReference type="SAM" id="MobiDB-lite"/>
    </source>
</evidence>
<evidence type="ECO:0000256" key="8">
    <source>
        <dbReference type="ARBA" id="ARBA00022989"/>
    </source>
</evidence>
<dbReference type="Proteomes" id="UP000057158">
    <property type="component" value="Chromosome"/>
</dbReference>
<evidence type="ECO:0000256" key="9">
    <source>
        <dbReference type="ARBA" id="ARBA00023136"/>
    </source>
</evidence>
<evidence type="ECO:0000313" key="13">
    <source>
        <dbReference type="Proteomes" id="UP000057158"/>
    </source>
</evidence>
<comment type="subcellular location">
    <subcellularLocation>
        <location evidence="1">Cell inner membrane</location>
        <topology evidence="1">Single-pass membrane protein</topology>
    </subcellularLocation>
</comment>
<feature type="region of interest" description="Disordered" evidence="10">
    <location>
        <begin position="75"/>
        <end position="94"/>
    </location>
</feature>
<comment type="similarity">
    <text evidence="2">Belongs to the GSP J family.</text>
</comment>
<reference evidence="12 13" key="1">
    <citation type="submission" date="2015-07" db="EMBL/GenBank/DDBJ databases">
        <title>Isolation and Genomic Characterization of a Novel Halophilic Metal-Reducing Deltaproteobacterium from the Deep Subsurface.</title>
        <authorList>
            <person name="Badalamenti J.P."/>
            <person name="Summers Z.M."/>
            <person name="Gralnick J.A."/>
            <person name="Bond D.R."/>
        </authorList>
    </citation>
    <scope>NUCLEOTIDE SEQUENCE [LARGE SCALE GENOMIC DNA]</scope>
    <source>
        <strain evidence="12 13">WTL</strain>
    </source>
</reference>
<protein>
    <recommendedName>
        <fullName evidence="3">Type II secretion system protein J</fullName>
    </recommendedName>
</protein>
<dbReference type="InterPro" id="IPR045584">
    <property type="entry name" value="Pilin-like"/>
</dbReference>